<gene>
    <name evidence="2" type="ORF">ABAZ39_11040</name>
    <name evidence="4" type="ORF">ACJ41P_02035</name>
    <name evidence="5" type="ORF">C1S70_15230</name>
    <name evidence="3" type="ORF">FH063_004604</name>
</gene>
<reference evidence="2 6" key="1">
    <citation type="journal article" date="2014" name="Genome Announc.">
        <title>Complete Genome Sequence of the Model Rhizosphere Strain Azospirillum brasilense Az39, Successfully Applied in Agriculture.</title>
        <authorList>
            <person name="Rivera D."/>
            <person name="Revale S."/>
            <person name="Molina R."/>
            <person name="Gualpa J."/>
            <person name="Puente M."/>
            <person name="Maroniche G."/>
            <person name="Paris G."/>
            <person name="Baker D."/>
            <person name="Clavijo B."/>
            <person name="McLay K."/>
            <person name="Spaepen S."/>
            <person name="Perticari A."/>
            <person name="Vazquez M."/>
            <person name="Wisniewski-Dye F."/>
            <person name="Watkins C."/>
            <person name="Martinez-Abarca F."/>
            <person name="Vanderleyden J."/>
            <person name="Cassan F."/>
        </authorList>
    </citation>
    <scope>NUCLEOTIDE SEQUENCE [LARGE SCALE GENOMIC DNA]</scope>
    <source>
        <strain evidence="2 6">Az39</strain>
    </source>
</reference>
<evidence type="ECO:0000313" key="7">
    <source>
        <dbReference type="Proteomes" id="UP000236268"/>
    </source>
</evidence>
<reference evidence="5 7" key="2">
    <citation type="submission" date="2018-01" db="EMBL/GenBank/DDBJ databases">
        <title>Whole genome sequence of Azospirillum brasilense REC3 isolated from strawberry roots.</title>
        <authorList>
            <person name="Fontana C.A."/>
            <person name="Salazar S.M."/>
            <person name="Bassi D."/>
            <person name="Puglisi E."/>
            <person name="Lovaisa N.C."/>
            <person name="Toffoli L.M."/>
            <person name="Pedraza R."/>
            <person name="Cocconcelli P.S."/>
        </authorList>
    </citation>
    <scope>NUCLEOTIDE SEQUENCE [LARGE SCALE GENOMIC DNA]</scope>
    <source>
        <strain evidence="5 7">REC3</strain>
    </source>
</reference>
<dbReference type="AlphaFoldDB" id="A0A060DEE5"/>
<evidence type="ECO:0000313" key="3">
    <source>
        <dbReference type="EMBL" id="KAA1056456.1"/>
    </source>
</evidence>
<feature type="signal peptide" evidence="1">
    <location>
        <begin position="1"/>
        <end position="20"/>
    </location>
</feature>
<dbReference type="Proteomes" id="UP000236268">
    <property type="component" value="Unassembled WGS sequence"/>
</dbReference>
<dbReference type="EMBL" id="POWG01000015">
    <property type="protein sequence ID" value="PNQ97949.1"/>
    <property type="molecule type" value="Genomic_DNA"/>
</dbReference>
<evidence type="ECO:0000313" key="8">
    <source>
        <dbReference type="Proteomes" id="UP000325333"/>
    </source>
</evidence>
<evidence type="ECO:0000256" key="1">
    <source>
        <dbReference type="SAM" id="SignalP"/>
    </source>
</evidence>
<accession>A0A060DEE5</accession>
<evidence type="ECO:0000313" key="5">
    <source>
        <dbReference type="EMBL" id="PNQ97949.1"/>
    </source>
</evidence>
<feature type="chain" id="PRO_5001582606" evidence="1">
    <location>
        <begin position="21"/>
        <end position="123"/>
    </location>
</feature>
<dbReference type="Proteomes" id="UP001628281">
    <property type="component" value="Unassembled WGS sequence"/>
</dbReference>
<accession>A0A2K1FZV4</accession>
<organism evidence="2 6">
    <name type="scientific">Azospirillum argentinense</name>
    <dbReference type="NCBI Taxonomy" id="2970906"/>
    <lineage>
        <taxon>Bacteria</taxon>
        <taxon>Pseudomonadati</taxon>
        <taxon>Pseudomonadota</taxon>
        <taxon>Alphaproteobacteria</taxon>
        <taxon>Rhodospirillales</taxon>
        <taxon>Azospirillaceae</taxon>
        <taxon>Azospirillum</taxon>
    </lineage>
</organism>
<evidence type="ECO:0000313" key="6">
    <source>
        <dbReference type="Proteomes" id="UP000027186"/>
    </source>
</evidence>
<dbReference type="Proteomes" id="UP000325333">
    <property type="component" value="Unassembled WGS sequence"/>
</dbReference>
<dbReference type="EMBL" id="CP007793">
    <property type="protein sequence ID" value="AIB12521.1"/>
    <property type="molecule type" value="Genomic_DNA"/>
</dbReference>
<protein>
    <submittedName>
        <fullName evidence="2">Uncharacterized protein</fullName>
    </submittedName>
</protein>
<proteinExistence type="predicted"/>
<keyword evidence="9" id="KW-1185">Reference proteome</keyword>
<keyword evidence="1" id="KW-0732">Signal</keyword>
<sequence>MIKTSVAALAALCSFAAAVAAQEAVQVEKIFSGPEGRVAVFNEKGVDQGELPKDAFKTLPLDAIAYNRNTGFVKVMAGEKEVWLSPFQVEVSVKAQVLTPCEAAKRVAGPAYSARGAQDCPAR</sequence>
<dbReference type="EMBL" id="VEWN01000004">
    <property type="protein sequence ID" value="KAA1056456.1"/>
    <property type="molecule type" value="Genomic_DNA"/>
</dbReference>
<evidence type="ECO:0000313" key="4">
    <source>
        <dbReference type="EMBL" id="MFL7899887.1"/>
    </source>
</evidence>
<dbReference type="Proteomes" id="UP000027186">
    <property type="component" value="Chromosome"/>
</dbReference>
<dbReference type="RefSeq" id="WP_038529287.1">
    <property type="nucleotide sequence ID" value="NZ_CP007793.1"/>
</dbReference>
<dbReference type="EMBL" id="JBJLSN010000002">
    <property type="protein sequence ID" value="MFL7899887.1"/>
    <property type="molecule type" value="Genomic_DNA"/>
</dbReference>
<dbReference type="KEGG" id="abq:ABAZ39_11040"/>
<evidence type="ECO:0000313" key="9">
    <source>
        <dbReference type="Proteomes" id="UP001628281"/>
    </source>
</evidence>
<name>A0A060DEE5_9PROT</name>
<reference evidence="4 9" key="4">
    <citation type="submission" date="2024-11" db="EMBL/GenBank/DDBJ databases">
        <title>Draft genome sequences of two bacteria associated to sugarcane roots in Colombia.</title>
        <authorList>
            <person name="Pardo-Diaz S."/>
            <person name="Masmela-Mendoza J."/>
            <person name="Delgadillo-Duran P."/>
            <person name="Bautista E.J."/>
            <person name="Rojas-Tapias D.F."/>
        </authorList>
    </citation>
    <scope>NUCLEOTIDE SEQUENCE [LARGE SCALE GENOMIC DNA]</scope>
    <source>
        <strain evidence="4 9">Ap18</strain>
    </source>
</reference>
<reference evidence="3 8" key="3">
    <citation type="submission" date="2019-07" db="EMBL/GenBank/DDBJ databases">
        <title>Genome sequencing of the stress-tolerant strain Azospirillum brasilense Az19.</title>
        <authorList>
            <person name="Maroniche G.A."/>
            <person name="Garcia J.E."/>
            <person name="Pagnussat L."/>
            <person name="Amenta M."/>
            <person name="Creus C.M."/>
        </authorList>
    </citation>
    <scope>NUCLEOTIDE SEQUENCE [LARGE SCALE GENOMIC DNA]</scope>
    <source>
        <strain evidence="3 8">Az19</strain>
    </source>
</reference>
<evidence type="ECO:0000313" key="2">
    <source>
        <dbReference type="EMBL" id="AIB12521.1"/>
    </source>
</evidence>